<evidence type="ECO:0000259" key="6">
    <source>
        <dbReference type="PROSITE" id="PS50835"/>
    </source>
</evidence>
<feature type="transmembrane region" description="Helical" evidence="5">
    <location>
        <begin position="250"/>
        <end position="274"/>
    </location>
</feature>
<dbReference type="Pfam" id="PF07679">
    <property type="entry name" value="I-set"/>
    <property type="match status" value="1"/>
</dbReference>
<dbReference type="InterPro" id="IPR036179">
    <property type="entry name" value="Ig-like_dom_sf"/>
</dbReference>
<evidence type="ECO:0000256" key="1">
    <source>
        <dbReference type="ARBA" id="ARBA00022729"/>
    </source>
</evidence>
<dbReference type="PANTHER" id="PTHR44337">
    <property type="entry name" value="CARCINOEMBRYONIC ANTIGEN-RELATED CELL ADHESION MOLECULE 8"/>
    <property type="match status" value="1"/>
</dbReference>
<evidence type="ECO:0000313" key="7">
    <source>
        <dbReference type="Ensembl" id="ENSECRP00000032056.1"/>
    </source>
</evidence>
<dbReference type="InterPro" id="IPR003598">
    <property type="entry name" value="Ig_sub2"/>
</dbReference>
<organism evidence="7 8">
    <name type="scientific">Erpetoichthys calabaricus</name>
    <name type="common">Rope fish</name>
    <name type="synonym">Calamoichthys calabaricus</name>
    <dbReference type="NCBI Taxonomy" id="27687"/>
    <lineage>
        <taxon>Eukaryota</taxon>
        <taxon>Metazoa</taxon>
        <taxon>Chordata</taxon>
        <taxon>Craniata</taxon>
        <taxon>Vertebrata</taxon>
        <taxon>Euteleostomi</taxon>
        <taxon>Actinopterygii</taxon>
        <taxon>Polypteriformes</taxon>
        <taxon>Polypteridae</taxon>
        <taxon>Erpetoichthys</taxon>
    </lineage>
</organism>
<evidence type="ECO:0000256" key="2">
    <source>
        <dbReference type="ARBA" id="ARBA00023157"/>
    </source>
</evidence>
<keyword evidence="5" id="KW-0812">Transmembrane</keyword>
<dbReference type="InterPro" id="IPR007110">
    <property type="entry name" value="Ig-like_dom"/>
</dbReference>
<keyword evidence="4" id="KW-0393">Immunoglobulin domain</keyword>
<dbReference type="SMART" id="SM00409">
    <property type="entry name" value="IG"/>
    <property type="match status" value="2"/>
</dbReference>
<keyword evidence="3" id="KW-0325">Glycoprotein</keyword>
<evidence type="ECO:0000256" key="4">
    <source>
        <dbReference type="ARBA" id="ARBA00023319"/>
    </source>
</evidence>
<dbReference type="SMART" id="SM00408">
    <property type="entry name" value="IGc2"/>
    <property type="match status" value="1"/>
</dbReference>
<proteinExistence type="predicted"/>
<dbReference type="Ensembl" id="ENSECRT00000032764.1">
    <property type="protein sequence ID" value="ENSECRP00000032056.1"/>
    <property type="gene ID" value="ENSECRG00000021720.1"/>
</dbReference>
<reference evidence="7" key="3">
    <citation type="submission" date="2025-09" db="UniProtKB">
        <authorList>
            <consortium name="Ensembl"/>
        </authorList>
    </citation>
    <scope>IDENTIFICATION</scope>
</reference>
<dbReference type="InterPro" id="IPR013783">
    <property type="entry name" value="Ig-like_fold"/>
</dbReference>
<evidence type="ECO:0000313" key="8">
    <source>
        <dbReference type="Proteomes" id="UP000694620"/>
    </source>
</evidence>
<protein>
    <recommendedName>
        <fullName evidence="6">Ig-like domain-containing protein</fullName>
    </recommendedName>
</protein>
<reference evidence="7" key="1">
    <citation type="submission" date="2021-06" db="EMBL/GenBank/DDBJ databases">
        <authorList>
            <consortium name="Wellcome Sanger Institute Data Sharing"/>
        </authorList>
    </citation>
    <scope>NUCLEOTIDE SEQUENCE [LARGE SCALE GENOMIC DNA]</scope>
</reference>
<dbReference type="InterPro" id="IPR013098">
    <property type="entry name" value="Ig_I-set"/>
</dbReference>
<feature type="domain" description="Ig-like" evidence="6">
    <location>
        <begin position="145"/>
        <end position="233"/>
    </location>
</feature>
<dbReference type="AlphaFoldDB" id="A0A8C4TGE6"/>
<reference evidence="7" key="2">
    <citation type="submission" date="2025-08" db="UniProtKB">
        <authorList>
            <consortium name="Ensembl"/>
        </authorList>
    </citation>
    <scope>IDENTIFICATION</scope>
</reference>
<accession>A0A8C4TGE6</accession>
<sequence>MIFFMSVLFSQDQKRAKIMRAPCISCFLAAALWVGCSSLSLTTPTSPIFRRVGDDVTLNFSLNPSNTGLLSVTWVINITNNVVTWTGGPVSYGPGYEGRADLNTMTGFLSVFRLTLRDSGQYGVSVITTGGESVSGSVTLQVLEPVSDVRIIPKPGQPIENKTFSLTCDASGQVESIHWVKNDQPLSPSGNITLSPDSKTLSFNPVLRSDNGDYKCTASNPASKMSSEVYTLTVNSGSDVTPNGDLSAGAIGGITIGVILSVAIIIALIVIYCCQDQIKAILGWKEVSNPLHVERPHCC</sequence>
<dbReference type="PROSITE" id="PS50835">
    <property type="entry name" value="IG_LIKE"/>
    <property type="match status" value="1"/>
</dbReference>
<evidence type="ECO:0000256" key="3">
    <source>
        <dbReference type="ARBA" id="ARBA00023180"/>
    </source>
</evidence>
<dbReference type="Gene3D" id="2.60.40.10">
    <property type="entry name" value="Immunoglobulins"/>
    <property type="match status" value="2"/>
</dbReference>
<name>A0A8C4TGE6_ERPCA</name>
<dbReference type="InterPro" id="IPR052598">
    <property type="entry name" value="IgSF_CEA-related"/>
</dbReference>
<keyword evidence="2" id="KW-1015">Disulfide bond</keyword>
<dbReference type="Proteomes" id="UP000694620">
    <property type="component" value="Chromosome 17"/>
</dbReference>
<dbReference type="GeneTree" id="ENSGT01130000278319"/>
<dbReference type="PANTHER" id="PTHR44337:SF20">
    <property type="entry name" value="CARCINOEMBRYONIC ANTIGEN-RELATED CELL ADHESION MOLECULE 5-RELATED"/>
    <property type="match status" value="1"/>
</dbReference>
<dbReference type="SUPFAM" id="SSF48726">
    <property type="entry name" value="Immunoglobulin"/>
    <property type="match status" value="2"/>
</dbReference>
<evidence type="ECO:0000256" key="5">
    <source>
        <dbReference type="SAM" id="Phobius"/>
    </source>
</evidence>
<keyword evidence="5" id="KW-0472">Membrane</keyword>
<keyword evidence="5" id="KW-1133">Transmembrane helix</keyword>
<keyword evidence="1" id="KW-0732">Signal</keyword>
<keyword evidence="8" id="KW-1185">Reference proteome</keyword>
<dbReference type="InterPro" id="IPR003599">
    <property type="entry name" value="Ig_sub"/>
</dbReference>